<evidence type="ECO:0000256" key="1">
    <source>
        <dbReference type="SAM" id="MobiDB-lite"/>
    </source>
</evidence>
<protein>
    <recommendedName>
        <fullName evidence="2">DUF4502 domain-containing protein</fullName>
    </recommendedName>
</protein>
<dbReference type="InterPro" id="IPR028026">
    <property type="entry name" value="DUF4502"/>
</dbReference>
<dbReference type="GeneTree" id="ENSGT00940000164631"/>
<evidence type="ECO:0000313" key="4">
    <source>
        <dbReference type="Proteomes" id="UP000000539"/>
    </source>
</evidence>
<evidence type="ECO:0000313" key="3">
    <source>
        <dbReference type="Ensembl" id="ENSGALP00010007410.1"/>
    </source>
</evidence>
<reference evidence="3" key="2">
    <citation type="submission" date="2025-08" db="UniProtKB">
        <authorList>
            <consortium name="Ensembl"/>
        </authorList>
    </citation>
    <scope>IDENTIFICATION</scope>
    <source>
        <strain evidence="3">broiler</strain>
    </source>
</reference>
<dbReference type="Ensembl" id="ENSGALT00010012848.1">
    <property type="protein sequence ID" value="ENSGALP00010007410.1"/>
    <property type="gene ID" value="ENSGALG00010005403.1"/>
</dbReference>
<dbReference type="Pfam" id="PF14950">
    <property type="entry name" value="DUF4502"/>
    <property type="match status" value="1"/>
</dbReference>
<keyword evidence="4" id="KW-1185">Reference proteome</keyword>
<name>A0A8V0XR84_CHICK</name>
<sequence>MPSRKRKRFWNAECTSFPDETTLQLKKSSLRTSVAAASISNAWLRCGDGFQSTSVLESSRPAGNKSKKHLGPLLTTAESPIGSAAESSKEAEDIIWTSSGSDFSDNENKASISRLHSKKSLTCKVEESQDRHFFLEDRSDEDESELIDWEKDSDSTDECDESEKDDSSLEISDTDSCTNLNSLPVKEENDELCKHILIYIFVVLLMQGNTQENVIVNLFIPSIINCGRT</sequence>
<evidence type="ECO:0000259" key="2">
    <source>
        <dbReference type="Pfam" id="PF14950"/>
    </source>
</evidence>
<feature type="domain" description="DUF4502" evidence="2">
    <location>
        <begin position="5"/>
        <end position="196"/>
    </location>
</feature>
<dbReference type="AlphaFoldDB" id="A0A8V0XR84"/>
<feature type="region of interest" description="Disordered" evidence="1">
    <location>
        <begin position="55"/>
        <end position="89"/>
    </location>
</feature>
<organism evidence="3 4">
    <name type="scientific">Gallus gallus</name>
    <name type="common">Chicken</name>
    <dbReference type="NCBI Taxonomy" id="9031"/>
    <lineage>
        <taxon>Eukaryota</taxon>
        <taxon>Metazoa</taxon>
        <taxon>Chordata</taxon>
        <taxon>Craniata</taxon>
        <taxon>Vertebrata</taxon>
        <taxon>Euteleostomi</taxon>
        <taxon>Archelosauria</taxon>
        <taxon>Archosauria</taxon>
        <taxon>Dinosauria</taxon>
        <taxon>Saurischia</taxon>
        <taxon>Theropoda</taxon>
        <taxon>Coelurosauria</taxon>
        <taxon>Aves</taxon>
        <taxon>Neognathae</taxon>
        <taxon>Galloanserae</taxon>
        <taxon>Galliformes</taxon>
        <taxon>Phasianidae</taxon>
        <taxon>Phasianinae</taxon>
        <taxon>Gallus</taxon>
    </lineage>
</organism>
<dbReference type="PANTHER" id="PTHR34347">
    <property type="entry name" value="DNA REPAIR-SCAFFOLDING PROTEIN SPIDR"/>
    <property type="match status" value="1"/>
</dbReference>
<proteinExistence type="predicted"/>
<dbReference type="Proteomes" id="UP000000539">
    <property type="component" value="Chromosome 2"/>
</dbReference>
<feature type="compositionally biased region" description="Acidic residues" evidence="1">
    <location>
        <begin position="155"/>
        <end position="164"/>
    </location>
</feature>
<feature type="region of interest" description="Disordered" evidence="1">
    <location>
        <begin position="144"/>
        <end position="173"/>
    </location>
</feature>
<dbReference type="InterPro" id="IPR053054">
    <property type="entry name" value="DNA_repair-scaffolding"/>
</dbReference>
<reference evidence="3" key="3">
    <citation type="submission" date="2025-09" db="UniProtKB">
        <authorList>
            <consortium name="Ensembl"/>
        </authorList>
    </citation>
    <scope>IDENTIFICATION</scope>
    <source>
        <strain evidence="3">broiler</strain>
    </source>
</reference>
<reference evidence="3" key="1">
    <citation type="submission" date="2020-11" db="EMBL/GenBank/DDBJ databases">
        <title>Gallus gallus (Chicken) genome, bGalGal1, GRCg7b, maternal haplotype autosomes + Z &amp; W.</title>
        <authorList>
            <person name="Warren W."/>
            <person name="Formenti G."/>
            <person name="Fedrigo O."/>
            <person name="Haase B."/>
            <person name="Mountcastle J."/>
            <person name="Balacco J."/>
            <person name="Tracey A."/>
            <person name="Schneider V."/>
            <person name="Okimoto R."/>
            <person name="Cheng H."/>
            <person name="Hawken R."/>
            <person name="Howe K."/>
            <person name="Jarvis E.D."/>
        </authorList>
    </citation>
    <scope>NUCLEOTIDE SEQUENCE [LARGE SCALE GENOMIC DNA]</scope>
    <source>
        <strain evidence="3">Broiler</strain>
    </source>
</reference>
<dbReference type="PANTHER" id="PTHR34347:SF1">
    <property type="entry name" value="DNA REPAIR-SCAFFOLDING PROTEIN"/>
    <property type="match status" value="1"/>
</dbReference>
<accession>A0A8V0XR84</accession>